<feature type="transmembrane region" description="Helical" evidence="7">
    <location>
        <begin position="221"/>
        <end position="239"/>
    </location>
</feature>
<evidence type="ECO:0000256" key="3">
    <source>
        <dbReference type="ARBA" id="ARBA00022475"/>
    </source>
</evidence>
<proteinExistence type="inferred from homology"/>
<dbReference type="SUPFAM" id="SSF161098">
    <property type="entry name" value="MetI-like"/>
    <property type="match status" value="1"/>
</dbReference>
<dbReference type="PANTHER" id="PTHR30151:SF0">
    <property type="entry name" value="ABC TRANSPORTER PERMEASE PROTEIN MJ0413-RELATED"/>
    <property type="match status" value="1"/>
</dbReference>
<feature type="transmembrane region" description="Helical" evidence="7">
    <location>
        <begin position="97"/>
        <end position="117"/>
    </location>
</feature>
<evidence type="ECO:0000256" key="4">
    <source>
        <dbReference type="ARBA" id="ARBA00022692"/>
    </source>
</evidence>
<feature type="transmembrane region" description="Helical" evidence="7">
    <location>
        <begin position="193"/>
        <end position="215"/>
    </location>
</feature>
<dbReference type="GO" id="GO:0005886">
    <property type="term" value="C:plasma membrane"/>
    <property type="evidence" value="ECO:0007669"/>
    <property type="project" value="UniProtKB-SubCell"/>
</dbReference>
<comment type="subcellular location">
    <subcellularLocation>
        <location evidence="1 7">Cell membrane</location>
        <topology evidence="1 7">Multi-pass membrane protein</topology>
    </subcellularLocation>
</comment>
<name>A0ABD6DSN1_9EURY</name>
<sequence>MLDMEQRSHRVGLQAGFGVFLFAVYVVAAATFVEQLPMPDLILDAFVQQVEEERLINAFAYAMRAILLGFFTAVVVGIPLGLAMGVNRFVEEFMDPYVNALYVVPFAALVPAFIIWFGTGLQVRWVIVFMFAVFPIIINTFEGAKTAPDNLLEVADSFNAGRMFKIKSVIVPHEIPYILAGLRLGIGRAVKGLVVTEIIVAVSGIGGILKAWSAAYKLEGVISIVLALMALGILLPWVLKVIHQRVLWWDPGH</sequence>
<reference evidence="9 10" key="1">
    <citation type="journal article" date="2019" name="Int. J. Syst. Evol. Microbiol.">
        <title>The Global Catalogue of Microorganisms (GCM) 10K type strain sequencing project: providing services to taxonomists for standard genome sequencing and annotation.</title>
        <authorList>
            <consortium name="The Broad Institute Genomics Platform"/>
            <consortium name="The Broad Institute Genome Sequencing Center for Infectious Disease"/>
            <person name="Wu L."/>
            <person name="Ma J."/>
        </authorList>
    </citation>
    <scope>NUCLEOTIDE SEQUENCE [LARGE SCALE GENOMIC DNA]</scope>
    <source>
        <strain evidence="9 10">CGMCC 1.10390</strain>
    </source>
</reference>
<evidence type="ECO:0000256" key="7">
    <source>
        <dbReference type="RuleBase" id="RU363032"/>
    </source>
</evidence>
<feature type="transmembrane region" description="Helical" evidence="7">
    <location>
        <begin position="12"/>
        <end position="33"/>
    </location>
</feature>
<dbReference type="CDD" id="cd06261">
    <property type="entry name" value="TM_PBP2"/>
    <property type="match status" value="1"/>
</dbReference>
<dbReference type="InterPro" id="IPR035906">
    <property type="entry name" value="MetI-like_sf"/>
</dbReference>
<evidence type="ECO:0000313" key="10">
    <source>
        <dbReference type="Proteomes" id="UP001597034"/>
    </source>
</evidence>
<evidence type="ECO:0000313" key="9">
    <source>
        <dbReference type="EMBL" id="MFD1647836.1"/>
    </source>
</evidence>
<evidence type="ECO:0000256" key="1">
    <source>
        <dbReference type="ARBA" id="ARBA00004651"/>
    </source>
</evidence>
<dbReference type="AlphaFoldDB" id="A0ABD6DSN1"/>
<dbReference type="RefSeq" id="WP_256401686.1">
    <property type="nucleotide sequence ID" value="NZ_JANHJR010000004.1"/>
</dbReference>
<dbReference type="Gene3D" id="1.10.3720.10">
    <property type="entry name" value="MetI-like"/>
    <property type="match status" value="1"/>
</dbReference>
<evidence type="ECO:0000259" key="8">
    <source>
        <dbReference type="PROSITE" id="PS50928"/>
    </source>
</evidence>
<keyword evidence="3" id="KW-1003">Cell membrane</keyword>
<evidence type="ECO:0000256" key="2">
    <source>
        <dbReference type="ARBA" id="ARBA00022448"/>
    </source>
</evidence>
<accession>A0ABD6DSN1</accession>
<feature type="transmembrane region" description="Helical" evidence="7">
    <location>
        <begin position="123"/>
        <end position="141"/>
    </location>
</feature>
<protein>
    <submittedName>
        <fullName evidence="9">ABC transporter permease</fullName>
    </submittedName>
</protein>
<keyword evidence="6 7" id="KW-0472">Membrane</keyword>
<keyword evidence="5 7" id="KW-1133">Transmembrane helix</keyword>
<keyword evidence="4 7" id="KW-0812">Transmembrane</keyword>
<dbReference type="Proteomes" id="UP001597034">
    <property type="component" value="Unassembled WGS sequence"/>
</dbReference>
<comment type="similarity">
    <text evidence="7">Belongs to the binding-protein-dependent transport system permease family.</text>
</comment>
<dbReference type="InterPro" id="IPR000515">
    <property type="entry name" value="MetI-like"/>
</dbReference>
<evidence type="ECO:0000256" key="6">
    <source>
        <dbReference type="ARBA" id="ARBA00023136"/>
    </source>
</evidence>
<keyword evidence="10" id="KW-1185">Reference proteome</keyword>
<dbReference type="PROSITE" id="PS50928">
    <property type="entry name" value="ABC_TM1"/>
    <property type="match status" value="1"/>
</dbReference>
<dbReference type="PANTHER" id="PTHR30151">
    <property type="entry name" value="ALKANE SULFONATE ABC TRANSPORTER-RELATED, MEMBRANE SUBUNIT"/>
    <property type="match status" value="1"/>
</dbReference>
<feature type="domain" description="ABC transmembrane type-1" evidence="8">
    <location>
        <begin position="59"/>
        <end position="243"/>
    </location>
</feature>
<comment type="caution">
    <text evidence="9">The sequence shown here is derived from an EMBL/GenBank/DDBJ whole genome shotgun (WGS) entry which is preliminary data.</text>
</comment>
<feature type="transmembrane region" description="Helical" evidence="7">
    <location>
        <begin position="61"/>
        <end position="85"/>
    </location>
</feature>
<keyword evidence="2 7" id="KW-0813">Transport</keyword>
<gene>
    <name evidence="9" type="ORF">ACFSBL_19255</name>
</gene>
<dbReference type="Pfam" id="PF00528">
    <property type="entry name" value="BPD_transp_1"/>
    <property type="match status" value="1"/>
</dbReference>
<dbReference type="EMBL" id="JBHUDO010000004">
    <property type="protein sequence ID" value="MFD1647836.1"/>
    <property type="molecule type" value="Genomic_DNA"/>
</dbReference>
<evidence type="ECO:0000256" key="5">
    <source>
        <dbReference type="ARBA" id="ARBA00022989"/>
    </source>
</evidence>
<organism evidence="9 10">
    <name type="scientific">Haloarchaeobius litoreus</name>
    <dbReference type="NCBI Taxonomy" id="755306"/>
    <lineage>
        <taxon>Archaea</taxon>
        <taxon>Methanobacteriati</taxon>
        <taxon>Methanobacteriota</taxon>
        <taxon>Stenosarchaea group</taxon>
        <taxon>Halobacteria</taxon>
        <taxon>Halobacteriales</taxon>
        <taxon>Halorubellaceae</taxon>
        <taxon>Haloarchaeobius</taxon>
    </lineage>
</organism>